<dbReference type="EMBL" id="QKRX01000003">
    <property type="protein sequence ID" value="RAU18773.1"/>
    <property type="molecule type" value="Genomic_DNA"/>
</dbReference>
<dbReference type="OrthoDB" id="3078754at2"/>
<evidence type="ECO:0000313" key="2">
    <source>
        <dbReference type="Proteomes" id="UP000250744"/>
    </source>
</evidence>
<organism evidence="1 2">
    <name type="scientific">Nitrincola tibetensis</name>
    <dbReference type="NCBI Taxonomy" id="2219697"/>
    <lineage>
        <taxon>Bacteria</taxon>
        <taxon>Pseudomonadati</taxon>
        <taxon>Pseudomonadota</taxon>
        <taxon>Gammaproteobacteria</taxon>
        <taxon>Oceanospirillales</taxon>
        <taxon>Oceanospirillaceae</taxon>
        <taxon>Nitrincola</taxon>
    </lineage>
</organism>
<protein>
    <recommendedName>
        <fullName evidence="3">NlpC/P60 domain-containing protein</fullName>
    </recommendedName>
</protein>
<dbReference type="AlphaFoldDB" id="A0A364NNW6"/>
<dbReference type="RefSeq" id="WP_112158014.1">
    <property type="nucleotide sequence ID" value="NZ_QKRX01000003.1"/>
</dbReference>
<keyword evidence="2" id="KW-1185">Reference proteome</keyword>
<proteinExistence type="predicted"/>
<dbReference type="Proteomes" id="UP000250744">
    <property type="component" value="Unassembled WGS sequence"/>
</dbReference>
<reference evidence="1 2" key="1">
    <citation type="submission" date="2018-06" db="EMBL/GenBank/DDBJ databases">
        <title>Nitrincola tibetense sp. nov., isolated from Lake XuguoCo on Tibetan Plateau.</title>
        <authorList>
            <person name="Xing P."/>
        </authorList>
    </citation>
    <scope>NUCLEOTIDE SEQUENCE [LARGE SCALE GENOMIC DNA]</scope>
    <source>
        <strain evidence="2">xg18</strain>
    </source>
</reference>
<gene>
    <name evidence="1" type="ORF">DN062_04625</name>
</gene>
<evidence type="ECO:0008006" key="3">
    <source>
        <dbReference type="Google" id="ProtNLM"/>
    </source>
</evidence>
<evidence type="ECO:0000313" key="1">
    <source>
        <dbReference type="EMBL" id="RAU18773.1"/>
    </source>
</evidence>
<comment type="caution">
    <text evidence="1">The sequence shown here is derived from an EMBL/GenBank/DDBJ whole genome shotgun (WGS) entry which is preliminary data.</text>
</comment>
<accession>A0A364NNW6</accession>
<name>A0A364NNW6_9GAMM</name>
<sequence>MSKVKLDGYLNKHISEICGVGYNKNSDNHCAHFVSHVLGLNFGYTCGMMVHSSQSAGSIRVQEIFPKCKQVGSWDTLNDSLECGLVFITRASNVNIQDKTMLNVPRKHVGIFYGKDIKKVWHYSNSRNRVVSQSIEEFSYHYRAPDNALFWGSFPEGIRL</sequence>